<proteinExistence type="predicted"/>
<sequence length="90" mass="9989">MLAFKTDKTGLLSGFDHTEKVAITAIFYSLFLHIKSLYYALRPSPFIGFGPPFQLGLQFNTSRHVICAKNPLFRALKTSICPKRALGLAA</sequence>
<evidence type="ECO:0000313" key="2">
    <source>
        <dbReference type="Proteomes" id="UP001208074"/>
    </source>
</evidence>
<name>A0AAW5VLN0_9BURK</name>
<dbReference type="RefSeq" id="WP_257722608.1">
    <property type="nucleotide sequence ID" value="NZ_JAPKNB010000003.1"/>
</dbReference>
<gene>
    <name evidence="1" type="ORF">OSH02_05785</name>
</gene>
<organism evidence="1 2">
    <name type="scientific">Alcaligenes phenolicus</name>
    <dbReference type="NCBI Taxonomy" id="232846"/>
    <lineage>
        <taxon>Bacteria</taxon>
        <taxon>Pseudomonadati</taxon>
        <taxon>Pseudomonadota</taxon>
        <taxon>Betaproteobacteria</taxon>
        <taxon>Burkholderiales</taxon>
        <taxon>Alcaligenaceae</taxon>
        <taxon>Alcaligenes</taxon>
    </lineage>
</organism>
<evidence type="ECO:0000313" key="1">
    <source>
        <dbReference type="EMBL" id="MCX5564863.1"/>
    </source>
</evidence>
<reference evidence="1" key="1">
    <citation type="submission" date="2022-11" db="EMBL/GenBank/DDBJ databases">
        <title>Biodiversity and phylogenetic relationships of bacteria.</title>
        <authorList>
            <person name="Machado R.A.R."/>
            <person name="Bhat A."/>
            <person name="Loulou A."/>
            <person name="Kallel S."/>
        </authorList>
    </citation>
    <scope>NUCLEOTIDE SEQUENCE</scope>
    <source>
        <strain evidence="1">DSM 16503</strain>
    </source>
</reference>
<protein>
    <submittedName>
        <fullName evidence="1">Uncharacterized protein</fullName>
    </submittedName>
</protein>
<dbReference type="Proteomes" id="UP001208074">
    <property type="component" value="Unassembled WGS sequence"/>
</dbReference>
<dbReference type="AlphaFoldDB" id="A0AAW5VLN0"/>
<comment type="caution">
    <text evidence="1">The sequence shown here is derived from an EMBL/GenBank/DDBJ whole genome shotgun (WGS) entry which is preliminary data.</text>
</comment>
<accession>A0AAW5VLN0</accession>
<dbReference type="EMBL" id="JAPKNB010000003">
    <property type="protein sequence ID" value="MCX5564863.1"/>
    <property type="molecule type" value="Genomic_DNA"/>
</dbReference>